<dbReference type="PANTHER" id="PTHR43775">
    <property type="entry name" value="FATTY ACID SYNTHASE"/>
    <property type="match status" value="1"/>
</dbReference>
<dbReference type="SUPFAM" id="SSF53901">
    <property type="entry name" value="Thiolase-like"/>
    <property type="match status" value="1"/>
</dbReference>
<keyword evidence="1" id="KW-0596">Phosphopantetheine</keyword>
<dbReference type="InterPro" id="IPR009081">
    <property type="entry name" value="PP-bd_ACP"/>
</dbReference>
<dbReference type="PROSITE" id="PS00606">
    <property type="entry name" value="KS3_1"/>
    <property type="match status" value="1"/>
</dbReference>
<proteinExistence type="predicted"/>
<keyword evidence="3" id="KW-0808">Transferase</keyword>
<name>A0A4P8JAL0_9CYAN</name>
<evidence type="ECO:0000256" key="1">
    <source>
        <dbReference type="ARBA" id="ARBA00022450"/>
    </source>
</evidence>
<dbReference type="PROSITE" id="PS50075">
    <property type="entry name" value="CARRIER"/>
    <property type="match status" value="1"/>
</dbReference>
<dbReference type="InterPro" id="IPR016035">
    <property type="entry name" value="Acyl_Trfase/lysoPLipase"/>
</dbReference>
<dbReference type="FunFam" id="3.40.47.10:FF:000019">
    <property type="entry name" value="Polyketide synthase type I"/>
    <property type="match status" value="1"/>
</dbReference>
<dbReference type="InterPro" id="IPR014043">
    <property type="entry name" value="Acyl_transferase_dom"/>
</dbReference>
<dbReference type="Gene3D" id="3.30.70.3290">
    <property type="match status" value="1"/>
</dbReference>
<dbReference type="Pfam" id="PF00550">
    <property type="entry name" value="PP-binding"/>
    <property type="match status" value="1"/>
</dbReference>
<dbReference type="SUPFAM" id="SSF51735">
    <property type="entry name" value="NAD(P)-binding Rossmann-fold domains"/>
    <property type="match status" value="2"/>
</dbReference>
<dbReference type="Gene3D" id="3.40.50.720">
    <property type="entry name" value="NAD(P)-binding Rossmann-like Domain"/>
    <property type="match status" value="1"/>
</dbReference>
<dbReference type="InterPro" id="IPR018201">
    <property type="entry name" value="Ketoacyl_synth_AS"/>
</dbReference>
<dbReference type="InterPro" id="IPR050091">
    <property type="entry name" value="PKS_NRPS_Biosynth_Enz"/>
</dbReference>
<dbReference type="InterPro" id="IPR036291">
    <property type="entry name" value="NAD(P)-bd_dom_sf"/>
</dbReference>
<dbReference type="Pfam" id="PF08659">
    <property type="entry name" value="KR"/>
    <property type="match status" value="1"/>
</dbReference>
<dbReference type="GO" id="GO:0004315">
    <property type="term" value="F:3-oxoacyl-[acyl-carrier-protein] synthase activity"/>
    <property type="evidence" value="ECO:0007669"/>
    <property type="project" value="InterPro"/>
</dbReference>
<dbReference type="InterPro" id="IPR016039">
    <property type="entry name" value="Thiolase-like"/>
</dbReference>
<dbReference type="InterPro" id="IPR036736">
    <property type="entry name" value="ACP-like_sf"/>
</dbReference>
<feature type="domain" description="Carrier" evidence="5">
    <location>
        <begin position="1529"/>
        <end position="1607"/>
    </location>
</feature>
<dbReference type="Pfam" id="PF02801">
    <property type="entry name" value="Ketoacyl-synt_C"/>
    <property type="match status" value="1"/>
</dbReference>
<protein>
    <submittedName>
        <fullName evidence="7">VatL</fullName>
    </submittedName>
</protein>
<dbReference type="PANTHER" id="PTHR43775:SF37">
    <property type="entry name" value="SI:DKEY-61P9.11"/>
    <property type="match status" value="1"/>
</dbReference>
<dbReference type="InterPro" id="IPR020806">
    <property type="entry name" value="PKS_PP-bd"/>
</dbReference>
<dbReference type="SUPFAM" id="SSF52151">
    <property type="entry name" value="FabD/lysophospholipase-like"/>
    <property type="match status" value="1"/>
</dbReference>
<dbReference type="GO" id="GO:0031177">
    <property type="term" value="F:phosphopantetheine binding"/>
    <property type="evidence" value="ECO:0007669"/>
    <property type="project" value="InterPro"/>
</dbReference>
<dbReference type="InterPro" id="IPR013968">
    <property type="entry name" value="PKS_KR"/>
</dbReference>
<feature type="domain" description="Ketosynthase family 3 (KS3)" evidence="6">
    <location>
        <begin position="36"/>
        <end position="462"/>
    </location>
</feature>
<dbReference type="InterPro" id="IPR016036">
    <property type="entry name" value="Malonyl_transacylase_ACP-bd"/>
</dbReference>
<evidence type="ECO:0000259" key="6">
    <source>
        <dbReference type="PROSITE" id="PS52004"/>
    </source>
</evidence>
<dbReference type="SMART" id="SM00827">
    <property type="entry name" value="PKS_AT"/>
    <property type="match status" value="1"/>
</dbReference>
<dbReference type="GO" id="GO:0006633">
    <property type="term" value="P:fatty acid biosynthetic process"/>
    <property type="evidence" value="ECO:0007669"/>
    <property type="project" value="InterPro"/>
</dbReference>
<dbReference type="GO" id="GO:0004312">
    <property type="term" value="F:fatty acid synthase activity"/>
    <property type="evidence" value="ECO:0007669"/>
    <property type="project" value="TreeGrafter"/>
</dbReference>
<dbReference type="Gene3D" id="3.40.47.10">
    <property type="match status" value="1"/>
</dbReference>
<sequence>MSSTQVQEYAKLMKMASDKIAKLEAELDALKSKDKSEPIAIIGMGCRFPGGASTPEAFWDILQNGVDAITEVPQDRWHLDDYYDPDPDSPGKIYTRYGGFLNKLQEFDNNFFGISPKEAIHLDPQQRLLLEVSWEALENSGKNPQQLQGSPTGVFIGICGNDYTQRIFSQGPEQFDAYVATGNAHSTASGRISYILGLIGPNLAVDTACSSSLVSIHLACSSLRNQECNLALSGGVNLLLSQEFSINFSKARMLSFDGRCKTFDTSADGFVRGEGCGIVVLKRLSDAVADQDNILAVIRGSAINQDGDTSGLTVPNGPSQQSVIRQALANGEVDPTSVSYLEAHGTGTALGDPIEVEAIGTVFGKTHSVEQPLIIGSVKTNIGHTEGAAGIAGLLKLVLQLQHQQIAPSLHFNQPNPYINWSQLPVKVSTQLTPWQTNEKSRIAGVSSFGFSGTNAHVILEEAPIEGNRQQATGNSEDYRKGNSEDYLERSVHLLTLSAKTETAFDELVSSYQNYLPTHPELGVGDICYTANTGRAHFNHRLAVIAQNQQELVEKLREHQEGEEVAGIFSGKLPNNTTAPKIALLFTGQGSQYVNMGRQLYQQAATFREAINQCDDILKTVETFRDKSLREILYPADDSSDSSLLNQTAYTQPVLFAIEYALCQLWQSWGIKPNAVMGHSVGEYVAATVAGVFSLEDALKLIAARGRLMQKLPAGGEMVSVMAPEVKVLETLNGMSLGDKVAIAAINGPQSIVISGDSEAVRAIATNLESLGIKTKQLQVSHAFHSPLMEPMLAEFEAVANQITYHQPRILLISNVTGKLVGEEITSAKYWVNHVRQPVRFAQSMTTLHQQGYELFLEIGPKPVLLGMGRQCLLEEVGVWLPSLRPGVDEWQQMLSSLGQLYVQGVKIDWLGFDKDYARQKVALPTYPFQGERYWVETKVNGNHQHSSWTSENSNTAIVNLLSQGETATLAQQLEQAAKFSPEQLKLLPEILEVLAKQHQQQLAAATIKDWFYQLQWQPLPQTQSQTSIKPSHWLIFADNTGVAEKLAQKLQEQGHECSLVHRADNYQQLAAGRYQLNPSAPEEFEQLQKFILETSQLSLSKVIHLWSLDAPATEDLTLDSLEQTQLWGCGSVLHLLQSVLKTTNVPQLWLVTRGAQSVLSNTEKLTVAASPLWGLGRVVSLENSQLWRGLVDLDPQTPEDEVEKLLQLLVNNLEEDHLALRGEQTYVARLVQQSPQSSEQPLSLSSDATYLITGGLGALGLHTAQWLVEKGARNIVLTGRSARSETVQEITEQLEQAGAQVRVLLGDISVEQDVAQIIEEIQISLPTLKGVIHAAGVLDDATLQQMSWEHFTKVMAPKVRGTWHLHQFTQDLPLDFFVCFSSMASLIGSPGQGNYAAANAFMDALAHYRRGRGLSGLSINWSAWSYGGMAASLAVEHQNRIHNLGISTIAPEQGMYALEEMLRNQALTGQVGVISVQWSLLTQQWSNLNKSSLLRQLLQQEQSQQPDTHEQQLNREILEKLEKASPGERQEILRKHIRGQVAKVLGFNSSQLPEVNLGFMEMGMDSLTTVELKNRLQAQLGIALPGTVAMEYPTIETLSQYILKEVMGWQSVADSENNLPELEEVDVDDHILPVIENISEEEFEALAAQQLEKIKSML</sequence>
<dbReference type="InterPro" id="IPR014031">
    <property type="entry name" value="Ketoacyl_synth_C"/>
</dbReference>
<dbReference type="PROSITE" id="PS52004">
    <property type="entry name" value="KS3_2"/>
    <property type="match status" value="1"/>
</dbReference>
<evidence type="ECO:0000256" key="4">
    <source>
        <dbReference type="SAM" id="Coils"/>
    </source>
</evidence>
<organism evidence="7">
    <name type="scientific">Moorena producens ASI16Jul14-2</name>
    <dbReference type="NCBI Taxonomy" id="2546228"/>
    <lineage>
        <taxon>Bacteria</taxon>
        <taxon>Bacillati</taxon>
        <taxon>Cyanobacteriota</taxon>
        <taxon>Cyanophyceae</taxon>
        <taxon>Coleofasciculales</taxon>
        <taxon>Coleofasciculaceae</taxon>
        <taxon>Moorena</taxon>
    </lineage>
</organism>
<evidence type="ECO:0000313" key="7">
    <source>
        <dbReference type="EMBL" id="QCP68973.1"/>
    </source>
</evidence>
<dbReference type="InterPro" id="IPR014030">
    <property type="entry name" value="Ketoacyl_synth_N"/>
</dbReference>
<dbReference type="InterPro" id="IPR020841">
    <property type="entry name" value="PKS_Beta-ketoAc_synthase_dom"/>
</dbReference>
<dbReference type="SMART" id="SM00825">
    <property type="entry name" value="PKS_KS"/>
    <property type="match status" value="1"/>
</dbReference>
<dbReference type="Pfam" id="PF00109">
    <property type="entry name" value="ketoacyl-synt"/>
    <property type="match status" value="1"/>
</dbReference>
<dbReference type="NCBIfam" id="NF045894">
    <property type="entry name" value="PKS_plus_SDR"/>
    <property type="match status" value="1"/>
</dbReference>
<dbReference type="InterPro" id="IPR057326">
    <property type="entry name" value="KR_dom"/>
</dbReference>
<evidence type="ECO:0000256" key="2">
    <source>
        <dbReference type="ARBA" id="ARBA00022553"/>
    </source>
</evidence>
<dbReference type="SMART" id="SM01294">
    <property type="entry name" value="PKS_PP_betabranch"/>
    <property type="match status" value="1"/>
</dbReference>
<dbReference type="SUPFAM" id="SSF47336">
    <property type="entry name" value="ACP-like"/>
    <property type="match status" value="1"/>
</dbReference>
<dbReference type="EMBL" id="MK618714">
    <property type="protein sequence ID" value="QCP68973.1"/>
    <property type="molecule type" value="Genomic_DNA"/>
</dbReference>
<dbReference type="CDD" id="cd08955">
    <property type="entry name" value="KR_2_FAS_SDR_x"/>
    <property type="match status" value="1"/>
</dbReference>
<dbReference type="SMART" id="SM00823">
    <property type="entry name" value="PKS_PP"/>
    <property type="match status" value="1"/>
</dbReference>
<accession>A0A4P8JAL0</accession>
<dbReference type="InterPro" id="IPR049490">
    <property type="entry name" value="C883_1060-like_KR_N"/>
</dbReference>
<dbReference type="CDD" id="cd00833">
    <property type="entry name" value="PKS"/>
    <property type="match status" value="1"/>
</dbReference>
<dbReference type="SMART" id="SM00822">
    <property type="entry name" value="PKS_KR"/>
    <property type="match status" value="1"/>
</dbReference>
<evidence type="ECO:0000259" key="5">
    <source>
        <dbReference type="PROSITE" id="PS50075"/>
    </source>
</evidence>
<reference evidence="7" key="1">
    <citation type="journal article" date="2019" name="Angew. Chem. Int. Ed. Engl.">
        <title>Nature's Combinatorial Biosynthesis Produces Vatiamides A-F.</title>
        <authorList>
            <person name="Moss N.A."/>
            <person name="Seiler G."/>
            <person name="Leao T.F."/>
            <person name="Castro-Falcon G."/>
            <person name="Gerwick L."/>
            <person name="Hughes C.C."/>
            <person name="Gerwick W.H."/>
        </authorList>
    </citation>
    <scope>NUCLEOTIDE SEQUENCE</scope>
    <source>
        <strain evidence="7">ASI16Jul14-2</strain>
    </source>
</reference>
<dbReference type="FunFam" id="3.40.366.10:FF:000002">
    <property type="entry name" value="Probable polyketide synthase 2"/>
    <property type="match status" value="1"/>
</dbReference>
<dbReference type="SUPFAM" id="SSF55048">
    <property type="entry name" value="Probable ACP-binding domain of malonyl-CoA ACP transacylase"/>
    <property type="match status" value="1"/>
</dbReference>
<dbReference type="InterPro" id="IPR001227">
    <property type="entry name" value="Ac_transferase_dom_sf"/>
</dbReference>
<feature type="coiled-coil region" evidence="4">
    <location>
        <begin position="6"/>
        <end position="33"/>
    </location>
</feature>
<dbReference type="Gene3D" id="1.10.1200.10">
    <property type="entry name" value="ACP-like"/>
    <property type="match status" value="1"/>
</dbReference>
<dbReference type="Pfam" id="PF22621">
    <property type="entry name" value="CurL-like_PKS_C"/>
    <property type="match status" value="1"/>
</dbReference>
<keyword evidence="4" id="KW-0175">Coiled coil</keyword>
<dbReference type="Pfam" id="PF00698">
    <property type="entry name" value="Acyl_transf_1"/>
    <property type="match status" value="1"/>
</dbReference>
<keyword evidence="2" id="KW-0597">Phosphoprotein</keyword>
<dbReference type="Pfam" id="PF21394">
    <property type="entry name" value="Beta-ketacyl_N"/>
    <property type="match status" value="1"/>
</dbReference>
<evidence type="ECO:0000256" key="3">
    <source>
        <dbReference type="ARBA" id="ARBA00022679"/>
    </source>
</evidence>
<dbReference type="Gene3D" id="3.40.366.10">
    <property type="entry name" value="Malonyl-Coenzyme A Acyl Carrier Protein, domain 2"/>
    <property type="match status" value="1"/>
</dbReference>